<dbReference type="InterPro" id="IPR032830">
    <property type="entry name" value="XPB/Ssl2_N"/>
</dbReference>
<evidence type="ECO:0000259" key="23">
    <source>
        <dbReference type="PROSITE" id="PS51192"/>
    </source>
</evidence>
<dbReference type="CDD" id="cd18029">
    <property type="entry name" value="DEXHc_XPB"/>
    <property type="match status" value="1"/>
</dbReference>
<evidence type="ECO:0000256" key="20">
    <source>
        <dbReference type="ARBA" id="ARBA00076598"/>
    </source>
</evidence>
<comment type="function">
    <text evidence="18">ATP-dependent 3'-5' DNA helicase/translocase; binds dsDNA rather than ssDNA, unzipping it in a translocase rather than classical helicase activity. Component of the general transcription and DNA repair factor IIH (TFIIH) core complex. When complexed to CDK-activating kinase (CAK), involved in RNA transcription by RNA polymerase II. Also involved in transcription-coupled nucleotide excision repair (NER) of damaged DNA. In NER, TFIIH acts by opening DNA around the lesion to allow the excision of the damaged oligonucleotide and its replacement by a new DNA fragment. The ATPase activity of XPB/SSL2, but not its helicase activity, is required for DNA opening. In transcription, TFIIH has an essential role in transcription initiation. When the pre-initiation complex (PIC) has been established, TFIIH is required for promoter opening and promoter escape. The ATP-dependent helicase activity of XPB/SSL2 is required for promoter opening and promoter escape.</text>
</comment>
<keyword evidence="8" id="KW-0067">ATP-binding</keyword>
<evidence type="ECO:0000256" key="16">
    <source>
        <dbReference type="ARBA" id="ARBA00034808"/>
    </source>
</evidence>
<dbReference type="InterPro" id="IPR001161">
    <property type="entry name" value="XPB/Ssl2"/>
</dbReference>
<evidence type="ECO:0000256" key="11">
    <source>
        <dbReference type="ARBA" id="ARBA00023163"/>
    </source>
</evidence>
<keyword evidence="9" id="KW-0805">Transcription regulation</keyword>
<evidence type="ECO:0000256" key="14">
    <source>
        <dbReference type="ARBA" id="ARBA00023242"/>
    </source>
</evidence>
<comment type="catalytic activity">
    <reaction evidence="15">
        <text>Couples ATP hydrolysis with the unwinding of duplex DNA by translocating in the 3'-5' direction.</text>
        <dbReference type="EC" id="5.6.2.4"/>
    </reaction>
</comment>
<proteinExistence type="inferred from homology"/>
<dbReference type="AlphaFoldDB" id="A0AAD5SVA9"/>
<dbReference type="PANTHER" id="PTHR11274">
    <property type="entry name" value="RAD25/XP-B DNA REPAIR HELICASE"/>
    <property type="match status" value="1"/>
</dbReference>
<feature type="region of interest" description="Disordered" evidence="22">
    <location>
        <begin position="875"/>
        <end position="895"/>
    </location>
</feature>
<organism evidence="25 26">
    <name type="scientific">Physocladia obscura</name>
    <dbReference type="NCBI Taxonomy" id="109957"/>
    <lineage>
        <taxon>Eukaryota</taxon>
        <taxon>Fungi</taxon>
        <taxon>Fungi incertae sedis</taxon>
        <taxon>Chytridiomycota</taxon>
        <taxon>Chytridiomycota incertae sedis</taxon>
        <taxon>Chytridiomycetes</taxon>
        <taxon>Chytridiales</taxon>
        <taxon>Chytriomycetaceae</taxon>
        <taxon>Physocladia</taxon>
    </lineage>
</organism>
<dbReference type="InterPro" id="IPR032438">
    <property type="entry name" value="ERCC3_RAD25_C"/>
</dbReference>
<keyword evidence="11" id="KW-0804">Transcription</keyword>
<evidence type="ECO:0000256" key="22">
    <source>
        <dbReference type="SAM" id="MobiDB-lite"/>
    </source>
</evidence>
<dbReference type="NCBIfam" id="TIGR00603">
    <property type="entry name" value="rad25"/>
    <property type="match status" value="1"/>
</dbReference>
<evidence type="ECO:0000256" key="5">
    <source>
        <dbReference type="ARBA" id="ARBA00022763"/>
    </source>
</evidence>
<keyword evidence="26" id="KW-1185">Reference proteome</keyword>
<dbReference type="SUPFAM" id="SSF52540">
    <property type="entry name" value="P-loop containing nucleoside triphosphate hydrolases"/>
    <property type="match status" value="2"/>
</dbReference>
<evidence type="ECO:0000259" key="24">
    <source>
        <dbReference type="PROSITE" id="PS51194"/>
    </source>
</evidence>
<dbReference type="GO" id="GO:0016787">
    <property type="term" value="F:hydrolase activity"/>
    <property type="evidence" value="ECO:0007669"/>
    <property type="project" value="UniProtKB-KW"/>
</dbReference>
<dbReference type="Gene3D" id="3.40.50.300">
    <property type="entry name" value="P-loop containing nucleotide triphosphate hydrolases"/>
    <property type="match status" value="2"/>
</dbReference>
<dbReference type="GO" id="GO:0003677">
    <property type="term" value="F:DNA binding"/>
    <property type="evidence" value="ECO:0007669"/>
    <property type="project" value="UniProtKB-KW"/>
</dbReference>
<feature type="region of interest" description="Disordered" evidence="22">
    <location>
        <begin position="1"/>
        <end position="31"/>
    </location>
</feature>
<evidence type="ECO:0000256" key="7">
    <source>
        <dbReference type="ARBA" id="ARBA00022806"/>
    </source>
</evidence>
<dbReference type="InterPro" id="IPR001650">
    <property type="entry name" value="Helicase_C-like"/>
</dbReference>
<name>A0AAD5SVA9_9FUNG</name>
<dbReference type="GO" id="GO:0006367">
    <property type="term" value="P:transcription initiation at RNA polymerase II promoter"/>
    <property type="evidence" value="ECO:0007669"/>
    <property type="project" value="InterPro"/>
</dbReference>
<dbReference type="EC" id="5.6.2.4" evidence="16"/>
<protein>
    <recommendedName>
        <fullName evidence="16">DNA 3'-5' helicase</fullName>
        <ecNumber evidence="16">5.6.2.4</ecNumber>
    </recommendedName>
    <alternativeName>
        <fullName evidence="21">DNA repair helicase RAD25</fullName>
    </alternativeName>
    <alternativeName>
        <fullName evidence="20">RNA polymerase II transcription factor B subunit SSL2</fullName>
    </alternativeName>
    <alternativeName>
        <fullName evidence="19">Suppressor of stem-loop mutation 2</fullName>
    </alternativeName>
</protein>
<dbReference type="GO" id="GO:0043138">
    <property type="term" value="F:3'-5' DNA helicase activity"/>
    <property type="evidence" value="ECO:0007669"/>
    <property type="project" value="UniProtKB-EC"/>
</dbReference>
<feature type="domain" description="Helicase C-terminal" evidence="24">
    <location>
        <begin position="663"/>
        <end position="818"/>
    </location>
</feature>
<comment type="subunit">
    <text evidence="3">Component of the 7-subunit TFIIH core complex composed of XPB/SSL2, XPD/RAD3, SSL1, TFB1, TFB2, TFB4 and TFB5, which is active in NER. The core complex associates with the 3-subunit CTD-kinase module TFIIK composed of CCL1, KIN28 and TFB3 to form the 10-subunit holoenzyme (holo-TFIIH) active in transcription.</text>
</comment>
<keyword evidence="5" id="KW-0227">DNA damage</keyword>
<dbReference type="FunFam" id="3.40.50.300:FF:000077">
    <property type="entry name" value="Probable DNA repair helicase RAD25"/>
    <property type="match status" value="1"/>
</dbReference>
<evidence type="ECO:0000256" key="18">
    <source>
        <dbReference type="ARBA" id="ARBA00058901"/>
    </source>
</evidence>
<keyword evidence="7" id="KW-0347">Helicase</keyword>
<evidence type="ECO:0000313" key="26">
    <source>
        <dbReference type="Proteomes" id="UP001211907"/>
    </source>
</evidence>
<evidence type="ECO:0000256" key="8">
    <source>
        <dbReference type="ARBA" id="ARBA00022840"/>
    </source>
</evidence>
<comment type="subcellular location">
    <subcellularLocation>
        <location evidence="1">Nucleus</location>
    </subcellularLocation>
</comment>
<evidence type="ECO:0000256" key="4">
    <source>
        <dbReference type="ARBA" id="ARBA00022741"/>
    </source>
</evidence>
<dbReference type="GO" id="GO:0006289">
    <property type="term" value="P:nucleotide-excision repair"/>
    <property type="evidence" value="ECO:0007669"/>
    <property type="project" value="InterPro"/>
</dbReference>
<evidence type="ECO:0000256" key="21">
    <source>
        <dbReference type="ARBA" id="ARBA00078607"/>
    </source>
</evidence>
<sequence length="907" mass="102149">MSKRPLENEGPSRPKLRTAPPVQQSAFDARNMSATMRYGNGTSQIQAELQNQLQNQLQSQSRIQNQNQSPPGQEEREVSVRELEIFVPKKASLTLDRSEEEIDQALPHSVDDPIANLFPQTANFAFLALKPDAAKRPLWVSDDGRIFLEAFHVLAEKASDFLVTIAEPVSRPARVHEYKLTTYTLYAAVSVGMETSVLIDVLEQYSKVMLPERVVKFIKDCTNTYGKVKLVLNDNRFFLESTYPKVLRYLLKDPTINNARVIISAKDEEDTRIKRESTKQLVGKSSVPKKEATMTPSLARFKKGSQIELFNRAATTPANAAIDDSAFGAVISLDDEDDDDDDDDDGRNAAIIDGISGFDGAADDGLGLVSAPSKASAALVELDYAQSFEIQKDRVEEVKKRCNEIDYPLMEEYDFRHDKDNPDLDINLSPKCQIRDYQEKCLSKMFGGGDGRARSGVIVLPTGAGKTMVGITAACTIKKSVLVLCTNAISVEQWVNEFKKWSTIQESRICRFTSDHRTPFEGDSGVLVTTYTMITHSGKRAWDTARMIDFISSREWGLLILDEVHVVPANVFRRVLTTVATHSKLGLTATLVREDDKIADLNFLIGPKLYEADWQNLSNRGHIAKVEATEVWCPMTGDFYREYLKCTLRKRRLLCVMNPNKLMAAEYLIRTREAAGDKIIVFSDNVFALQHFAKRLNKPFIYGHTGNKERFALLQHFRDNHPAFQTICLSKVGDTSLDLPEATCLIQISSQFGSRRQEAQRLGRILRAKRRSEEGFRARFYTLVSQDTDEVAFSEKRKRFLIDQGYMYKVVSNLQDLISPEERAMLAYNTRKEQIDLLNSVLVHQDEERGFEEDDLNSIITAAAAQSSGKAILRGPGGKFKSKSDEARGTAGGEKKRHALFQKYYKK</sequence>
<dbReference type="GO" id="GO:0000112">
    <property type="term" value="C:nucleotide-excision repair factor 3 complex"/>
    <property type="evidence" value="ECO:0007669"/>
    <property type="project" value="TreeGrafter"/>
</dbReference>
<dbReference type="InterPro" id="IPR006935">
    <property type="entry name" value="Helicase/UvrB_N"/>
</dbReference>
<feature type="compositionally biased region" description="Low complexity" evidence="22">
    <location>
        <begin position="53"/>
        <end position="69"/>
    </location>
</feature>
<dbReference type="GO" id="GO:0005675">
    <property type="term" value="C:transcription factor TFIIH holo complex"/>
    <property type="evidence" value="ECO:0007669"/>
    <property type="project" value="TreeGrafter"/>
</dbReference>
<dbReference type="Proteomes" id="UP001211907">
    <property type="component" value="Unassembled WGS sequence"/>
</dbReference>
<evidence type="ECO:0000256" key="15">
    <source>
        <dbReference type="ARBA" id="ARBA00034617"/>
    </source>
</evidence>
<accession>A0AAD5SVA9</accession>
<reference evidence="25" key="1">
    <citation type="submission" date="2020-05" db="EMBL/GenBank/DDBJ databases">
        <title>Phylogenomic resolution of chytrid fungi.</title>
        <authorList>
            <person name="Stajich J.E."/>
            <person name="Amses K."/>
            <person name="Simmons R."/>
            <person name="Seto K."/>
            <person name="Myers J."/>
            <person name="Bonds A."/>
            <person name="Quandt C.A."/>
            <person name="Barry K."/>
            <person name="Liu P."/>
            <person name="Grigoriev I."/>
            <person name="Longcore J.E."/>
            <person name="James T.Y."/>
        </authorList>
    </citation>
    <scope>NUCLEOTIDE SEQUENCE</scope>
    <source>
        <strain evidence="25">JEL0513</strain>
    </source>
</reference>
<evidence type="ECO:0000256" key="3">
    <source>
        <dbReference type="ARBA" id="ARBA00011640"/>
    </source>
</evidence>
<dbReference type="Pfam" id="PF16203">
    <property type="entry name" value="ERCC3_RAD25_C"/>
    <property type="match status" value="1"/>
</dbReference>
<dbReference type="EMBL" id="JADGJH010001764">
    <property type="protein sequence ID" value="KAJ3110162.1"/>
    <property type="molecule type" value="Genomic_DNA"/>
</dbReference>
<dbReference type="GO" id="GO:0097550">
    <property type="term" value="C:transcription preinitiation complex"/>
    <property type="evidence" value="ECO:0007669"/>
    <property type="project" value="TreeGrafter"/>
</dbReference>
<evidence type="ECO:0000256" key="2">
    <source>
        <dbReference type="ARBA" id="ARBA00006637"/>
    </source>
</evidence>
<dbReference type="Pfam" id="PF13625">
    <property type="entry name" value="Helicase_C_3"/>
    <property type="match status" value="1"/>
</dbReference>
<dbReference type="Pfam" id="PF04851">
    <property type="entry name" value="ResIII"/>
    <property type="match status" value="1"/>
</dbReference>
<feature type="domain" description="Helicase ATP-binding" evidence="23">
    <location>
        <begin position="447"/>
        <end position="609"/>
    </location>
</feature>
<keyword evidence="14" id="KW-0539">Nucleus</keyword>
<dbReference type="GO" id="GO:0005524">
    <property type="term" value="F:ATP binding"/>
    <property type="evidence" value="ECO:0007669"/>
    <property type="project" value="UniProtKB-KW"/>
</dbReference>
<dbReference type="CDD" id="cd18789">
    <property type="entry name" value="SF2_C_XPB"/>
    <property type="match status" value="1"/>
</dbReference>
<feature type="region of interest" description="Disordered" evidence="22">
    <location>
        <begin position="53"/>
        <end position="79"/>
    </location>
</feature>
<keyword evidence="10" id="KW-0238">DNA-binding</keyword>
<evidence type="ECO:0000256" key="9">
    <source>
        <dbReference type="ARBA" id="ARBA00023015"/>
    </source>
</evidence>
<keyword evidence="13" id="KW-0413">Isomerase</keyword>
<dbReference type="InterPro" id="IPR050615">
    <property type="entry name" value="ATP-dep_DNA_Helicase"/>
</dbReference>
<evidence type="ECO:0000256" key="17">
    <source>
        <dbReference type="ARBA" id="ARBA00048988"/>
    </source>
</evidence>
<gene>
    <name evidence="25" type="ORF">HK100_003134</name>
</gene>
<evidence type="ECO:0000256" key="10">
    <source>
        <dbReference type="ARBA" id="ARBA00023125"/>
    </source>
</evidence>
<evidence type="ECO:0000313" key="25">
    <source>
        <dbReference type="EMBL" id="KAJ3110162.1"/>
    </source>
</evidence>
<evidence type="ECO:0000256" key="1">
    <source>
        <dbReference type="ARBA" id="ARBA00004123"/>
    </source>
</evidence>
<dbReference type="SMART" id="SM00490">
    <property type="entry name" value="HELICc"/>
    <property type="match status" value="1"/>
</dbReference>
<keyword evidence="4" id="KW-0547">Nucleotide-binding</keyword>
<evidence type="ECO:0000256" key="13">
    <source>
        <dbReference type="ARBA" id="ARBA00023235"/>
    </source>
</evidence>
<feature type="compositionally biased region" description="Basic and acidic residues" evidence="22">
    <location>
        <begin position="1"/>
        <end position="12"/>
    </location>
</feature>
<dbReference type="PROSITE" id="PS51194">
    <property type="entry name" value="HELICASE_CTER"/>
    <property type="match status" value="1"/>
</dbReference>
<dbReference type="InterPro" id="IPR027417">
    <property type="entry name" value="P-loop_NTPase"/>
</dbReference>
<evidence type="ECO:0000256" key="12">
    <source>
        <dbReference type="ARBA" id="ARBA00023204"/>
    </source>
</evidence>
<dbReference type="InterPro" id="IPR014001">
    <property type="entry name" value="Helicase_ATP-bd"/>
</dbReference>
<comment type="similarity">
    <text evidence="2">Belongs to the helicase family. RAD25/XPB subfamily.</text>
</comment>
<comment type="catalytic activity">
    <reaction evidence="17">
        <text>ATP + H2O = ADP + phosphate + H(+)</text>
        <dbReference type="Rhea" id="RHEA:13065"/>
        <dbReference type="ChEBI" id="CHEBI:15377"/>
        <dbReference type="ChEBI" id="CHEBI:15378"/>
        <dbReference type="ChEBI" id="CHEBI:30616"/>
        <dbReference type="ChEBI" id="CHEBI:43474"/>
        <dbReference type="ChEBI" id="CHEBI:456216"/>
        <dbReference type="EC" id="5.6.2.4"/>
    </reaction>
</comment>
<dbReference type="PRINTS" id="PR00851">
    <property type="entry name" value="XRODRMPGMNTB"/>
</dbReference>
<evidence type="ECO:0000256" key="6">
    <source>
        <dbReference type="ARBA" id="ARBA00022801"/>
    </source>
</evidence>
<dbReference type="SMART" id="SM00487">
    <property type="entry name" value="DEXDc"/>
    <property type="match status" value="1"/>
</dbReference>
<keyword evidence="12" id="KW-0234">DNA repair</keyword>
<comment type="caution">
    <text evidence="25">The sequence shown here is derived from an EMBL/GenBank/DDBJ whole genome shotgun (WGS) entry which is preliminary data.</text>
</comment>
<dbReference type="PROSITE" id="PS51192">
    <property type="entry name" value="HELICASE_ATP_BIND_1"/>
    <property type="match status" value="1"/>
</dbReference>
<evidence type="ECO:0000256" key="19">
    <source>
        <dbReference type="ARBA" id="ARBA00075489"/>
    </source>
</evidence>
<dbReference type="FunFam" id="3.40.50.300:FF:000117">
    <property type="entry name" value="Putative DNA repair helicase rad25"/>
    <property type="match status" value="1"/>
</dbReference>
<dbReference type="PANTHER" id="PTHR11274:SF0">
    <property type="entry name" value="GENERAL TRANSCRIPTION AND DNA REPAIR FACTOR IIH HELICASE SUBUNIT XPB"/>
    <property type="match status" value="1"/>
</dbReference>
<keyword evidence="6" id="KW-0378">Hydrolase</keyword>